<feature type="compositionally biased region" description="Acidic residues" evidence="4">
    <location>
        <begin position="120"/>
        <end position="130"/>
    </location>
</feature>
<feature type="compositionally biased region" description="Low complexity" evidence="4">
    <location>
        <begin position="131"/>
        <end position="146"/>
    </location>
</feature>
<evidence type="ECO:0000313" key="6">
    <source>
        <dbReference type="Proteomes" id="UP000225740"/>
    </source>
</evidence>
<dbReference type="PANTHER" id="PTHR12919">
    <property type="entry name" value="30S RIBOSOMAL PROTEIN S16"/>
    <property type="match status" value="1"/>
</dbReference>
<evidence type="ECO:0000256" key="4">
    <source>
        <dbReference type="SAM" id="MobiDB-lite"/>
    </source>
</evidence>
<evidence type="ECO:0000256" key="2">
    <source>
        <dbReference type="ARBA" id="ARBA00023274"/>
    </source>
</evidence>
<dbReference type="SUPFAM" id="SSF54565">
    <property type="entry name" value="Ribosomal protein S16"/>
    <property type="match status" value="1"/>
</dbReference>
<sequence length="146" mass="15899">MAVRIRMKKMGRTHRPFFRVCAVDQRNPRDGRVIEELGTYDPMCPETDARTTLKADRVDYWIGVGAQPSDKVAVLIKKYGTEGSHLEAQKAAVERLGRRKDYTPPPEAPAPKAAPVAEAPAEEAPAEEPAAEASTDDAPAAEATTE</sequence>
<gene>
    <name evidence="3" type="primary">rpsP</name>
    <name evidence="5" type="ORF">CEE69_24540</name>
</gene>
<comment type="similarity">
    <text evidence="3">Belongs to the bacterial ribosomal protein bS16 family.</text>
</comment>
<dbReference type="NCBIfam" id="TIGR00002">
    <property type="entry name" value="S16"/>
    <property type="match status" value="1"/>
</dbReference>
<dbReference type="InterPro" id="IPR023803">
    <property type="entry name" value="Ribosomal_bS16_dom_sf"/>
</dbReference>
<dbReference type="InterPro" id="IPR000307">
    <property type="entry name" value="Ribosomal_bS16"/>
</dbReference>
<feature type="compositionally biased region" description="Basic and acidic residues" evidence="4">
    <location>
        <begin position="84"/>
        <end position="102"/>
    </location>
</feature>
<dbReference type="GO" id="GO:0003735">
    <property type="term" value="F:structural constituent of ribosome"/>
    <property type="evidence" value="ECO:0007669"/>
    <property type="project" value="InterPro"/>
</dbReference>
<feature type="region of interest" description="Disordered" evidence="4">
    <location>
        <begin position="84"/>
        <end position="146"/>
    </location>
</feature>
<evidence type="ECO:0000256" key="1">
    <source>
        <dbReference type="ARBA" id="ARBA00022980"/>
    </source>
</evidence>
<protein>
    <recommendedName>
        <fullName evidence="3">Small ribosomal subunit protein bS16</fullName>
    </recommendedName>
</protein>
<evidence type="ECO:0000256" key="3">
    <source>
        <dbReference type="HAMAP-Rule" id="MF_00385"/>
    </source>
</evidence>
<name>A0A2G1W0X4_9BACT</name>
<dbReference type="GO" id="GO:0015935">
    <property type="term" value="C:small ribosomal subunit"/>
    <property type="evidence" value="ECO:0007669"/>
    <property type="project" value="TreeGrafter"/>
</dbReference>
<comment type="caution">
    <text evidence="5">The sequence shown here is derived from an EMBL/GenBank/DDBJ whole genome shotgun (WGS) entry which is preliminary data.</text>
</comment>
<dbReference type="Proteomes" id="UP000225740">
    <property type="component" value="Unassembled WGS sequence"/>
</dbReference>
<dbReference type="GO" id="GO:0005737">
    <property type="term" value="C:cytoplasm"/>
    <property type="evidence" value="ECO:0007669"/>
    <property type="project" value="UniProtKB-ARBA"/>
</dbReference>
<reference evidence="5 6" key="1">
    <citation type="submission" date="2017-06" db="EMBL/GenBank/DDBJ databases">
        <title>Description of Rhodopirellula bahusiensis sp. nov.</title>
        <authorList>
            <person name="Kizina J."/>
            <person name="Harder J."/>
        </authorList>
    </citation>
    <scope>NUCLEOTIDE SEQUENCE [LARGE SCALE GENOMIC DNA]</scope>
    <source>
        <strain evidence="5 6">SWK21</strain>
    </source>
</reference>
<dbReference type="Pfam" id="PF00886">
    <property type="entry name" value="Ribosomal_S16"/>
    <property type="match status" value="1"/>
</dbReference>
<dbReference type="AlphaFoldDB" id="A0A2G1W0X4"/>
<proteinExistence type="inferred from homology"/>
<evidence type="ECO:0000313" key="5">
    <source>
        <dbReference type="EMBL" id="PHQ32621.1"/>
    </source>
</evidence>
<keyword evidence="2 3" id="KW-0687">Ribonucleoprotein</keyword>
<accession>A0A2G1W0X4</accession>
<dbReference type="OrthoDB" id="9807878at2"/>
<organism evidence="5 6">
    <name type="scientific">Rhodopirellula bahusiensis</name>
    <dbReference type="NCBI Taxonomy" id="2014065"/>
    <lineage>
        <taxon>Bacteria</taxon>
        <taxon>Pseudomonadati</taxon>
        <taxon>Planctomycetota</taxon>
        <taxon>Planctomycetia</taxon>
        <taxon>Pirellulales</taxon>
        <taxon>Pirellulaceae</taxon>
        <taxon>Rhodopirellula</taxon>
    </lineage>
</organism>
<dbReference type="HAMAP" id="MF_00385">
    <property type="entry name" value="Ribosomal_bS16"/>
    <property type="match status" value="1"/>
</dbReference>
<dbReference type="GO" id="GO:0006412">
    <property type="term" value="P:translation"/>
    <property type="evidence" value="ECO:0007669"/>
    <property type="project" value="UniProtKB-UniRule"/>
</dbReference>
<dbReference type="Gene3D" id="3.30.1320.10">
    <property type="match status" value="1"/>
</dbReference>
<keyword evidence="6" id="KW-1185">Reference proteome</keyword>
<dbReference type="PANTHER" id="PTHR12919:SF20">
    <property type="entry name" value="SMALL RIBOSOMAL SUBUNIT PROTEIN BS16M"/>
    <property type="match status" value="1"/>
</dbReference>
<keyword evidence="1 3" id="KW-0689">Ribosomal protein</keyword>
<feature type="compositionally biased region" description="Low complexity" evidence="4">
    <location>
        <begin position="110"/>
        <end position="119"/>
    </location>
</feature>
<dbReference type="EMBL" id="NIZW01000024">
    <property type="protein sequence ID" value="PHQ32621.1"/>
    <property type="molecule type" value="Genomic_DNA"/>
</dbReference>